<feature type="chain" id="PRO_5046035622" evidence="1">
    <location>
        <begin position="18"/>
        <end position="503"/>
    </location>
</feature>
<feature type="domain" description="Beta-lactamase-related" evidence="2">
    <location>
        <begin position="29"/>
        <end position="365"/>
    </location>
</feature>
<reference evidence="4 5" key="1">
    <citation type="submission" date="2022-10" db="EMBL/GenBank/DDBJ databases">
        <title>Chitinophaga nivalis PC15 sp. nov., isolated from Pyeongchang county, South Korea.</title>
        <authorList>
            <person name="Trinh H.N."/>
        </authorList>
    </citation>
    <scope>NUCLEOTIDE SEQUENCE [LARGE SCALE GENOMIC DNA]</scope>
    <source>
        <strain evidence="4 5">PC14</strain>
    </source>
</reference>
<evidence type="ECO:0000256" key="1">
    <source>
        <dbReference type="SAM" id="SignalP"/>
    </source>
</evidence>
<accession>A0ABT3IK20</accession>
<dbReference type="InterPro" id="IPR001466">
    <property type="entry name" value="Beta-lactam-related"/>
</dbReference>
<evidence type="ECO:0000259" key="3">
    <source>
        <dbReference type="Pfam" id="PF11954"/>
    </source>
</evidence>
<sequence>MKKLVCLFLFASQLAFAQDAVPSFVKDSLDNYVTRGLADWQIPGVAVAIVKNGKVVWMKGYGEKATGSAQPVGVHTAFMIGSNTKAFTATALALLQAEKKISLNDKVQRWLPDFTLYDSYIAREANIRDLLSHRLGFDTFQGDFTFFDSDLTSQQIRTTLAKIKPALGFRQWGYCNAGYLTAGEIIPKVTGQSWAAYLKEKIFIPLQMTHTVTTVQELQGLSDKALAHTVTAGKLHTIPYCKIDNLAPAGAISSSVYDMSRWVLLQLNNGKTADRQLIPESVIQALRQPQAVLGNGGPRYNTGHFVLYGLGWIIEEYDGRKIVSHTGGVNGFVSSVTLLPEENLGIVILTNTDNNAFYVALRDEIRDAFLGLPYRNYSRVLKEAVSAGEARQAQLLQERRQEKPTQSAANLPLQAYTGAYQHPVYGGMHITLEKTGLVMHFQHHKTLQGQLEPVGNHEFICTYNASLYGVKLLPAQVKDGKVVSVTVRVADDVETTPYVFVKQ</sequence>
<dbReference type="EMBL" id="JAPDNS010000001">
    <property type="protein sequence ID" value="MCW3484289.1"/>
    <property type="molecule type" value="Genomic_DNA"/>
</dbReference>
<dbReference type="Gene3D" id="2.40.128.600">
    <property type="match status" value="1"/>
</dbReference>
<protein>
    <submittedName>
        <fullName evidence="4">Serine hydrolase</fullName>
    </submittedName>
</protein>
<evidence type="ECO:0000313" key="4">
    <source>
        <dbReference type="EMBL" id="MCW3484289.1"/>
    </source>
</evidence>
<gene>
    <name evidence="4" type="ORF">OL497_10315</name>
</gene>
<keyword evidence="5" id="KW-1185">Reference proteome</keyword>
<evidence type="ECO:0000313" key="5">
    <source>
        <dbReference type="Proteomes" id="UP001207742"/>
    </source>
</evidence>
<evidence type="ECO:0000259" key="2">
    <source>
        <dbReference type="Pfam" id="PF00144"/>
    </source>
</evidence>
<dbReference type="SUPFAM" id="SSF56601">
    <property type="entry name" value="beta-lactamase/transpeptidase-like"/>
    <property type="match status" value="1"/>
</dbReference>
<organism evidence="4 5">
    <name type="scientific">Chitinophaga nivalis</name>
    <dbReference type="NCBI Taxonomy" id="2991709"/>
    <lineage>
        <taxon>Bacteria</taxon>
        <taxon>Pseudomonadati</taxon>
        <taxon>Bacteroidota</taxon>
        <taxon>Chitinophagia</taxon>
        <taxon>Chitinophagales</taxon>
        <taxon>Chitinophagaceae</taxon>
        <taxon>Chitinophaga</taxon>
    </lineage>
</organism>
<dbReference type="PANTHER" id="PTHR46825:SF15">
    <property type="entry name" value="BETA-LACTAMASE-RELATED DOMAIN-CONTAINING PROTEIN"/>
    <property type="match status" value="1"/>
</dbReference>
<dbReference type="Pfam" id="PF11954">
    <property type="entry name" value="DUF3471"/>
    <property type="match status" value="1"/>
</dbReference>
<dbReference type="RefSeq" id="WP_264729812.1">
    <property type="nucleotide sequence ID" value="NZ_JAPDNR010000001.1"/>
</dbReference>
<dbReference type="InterPro" id="IPR021860">
    <property type="entry name" value="Peptidase_S12_Pab87-rel_C"/>
</dbReference>
<dbReference type="Proteomes" id="UP001207742">
    <property type="component" value="Unassembled WGS sequence"/>
</dbReference>
<keyword evidence="4" id="KW-0378">Hydrolase</keyword>
<dbReference type="Gene3D" id="3.40.710.10">
    <property type="entry name" value="DD-peptidase/beta-lactamase superfamily"/>
    <property type="match status" value="1"/>
</dbReference>
<feature type="domain" description="Peptidase S12 Pab87-related C-terminal" evidence="3">
    <location>
        <begin position="403"/>
        <end position="489"/>
    </location>
</feature>
<dbReference type="GO" id="GO:0016787">
    <property type="term" value="F:hydrolase activity"/>
    <property type="evidence" value="ECO:0007669"/>
    <property type="project" value="UniProtKB-KW"/>
</dbReference>
<dbReference type="Pfam" id="PF00144">
    <property type="entry name" value="Beta-lactamase"/>
    <property type="match status" value="1"/>
</dbReference>
<dbReference type="PANTHER" id="PTHR46825">
    <property type="entry name" value="D-ALANYL-D-ALANINE-CARBOXYPEPTIDASE/ENDOPEPTIDASE AMPH"/>
    <property type="match status" value="1"/>
</dbReference>
<dbReference type="InterPro" id="IPR050491">
    <property type="entry name" value="AmpC-like"/>
</dbReference>
<keyword evidence="1" id="KW-0732">Signal</keyword>
<proteinExistence type="predicted"/>
<dbReference type="InterPro" id="IPR012338">
    <property type="entry name" value="Beta-lactam/transpept-like"/>
</dbReference>
<comment type="caution">
    <text evidence="4">The sequence shown here is derived from an EMBL/GenBank/DDBJ whole genome shotgun (WGS) entry which is preliminary data.</text>
</comment>
<feature type="signal peptide" evidence="1">
    <location>
        <begin position="1"/>
        <end position="17"/>
    </location>
</feature>
<name>A0ABT3IK20_9BACT</name>